<evidence type="ECO:0000256" key="1">
    <source>
        <dbReference type="ARBA" id="ARBA00022490"/>
    </source>
</evidence>
<dbReference type="Gene3D" id="3.30.300.20">
    <property type="match status" value="1"/>
</dbReference>
<dbReference type="GO" id="GO:0003723">
    <property type="term" value="F:RNA binding"/>
    <property type="evidence" value="ECO:0007669"/>
    <property type="project" value="UniProtKB-UniRule"/>
</dbReference>
<evidence type="ECO:0000256" key="2">
    <source>
        <dbReference type="ARBA" id="ARBA00022884"/>
    </source>
</evidence>
<evidence type="ECO:0000313" key="4">
    <source>
        <dbReference type="EMBL" id="MCA9391840.1"/>
    </source>
</evidence>
<sequence>MKELIEFVAKKFVSHPEDVVVTEETDDEGNARITLITNPDDVGMAIGKGGKTAHALRELLKVKATGTGQRVFLDIRSSEEQPAD</sequence>
<dbReference type="GO" id="GO:0005737">
    <property type="term" value="C:cytoplasm"/>
    <property type="evidence" value="ECO:0007669"/>
    <property type="project" value="UniProtKB-SubCell"/>
</dbReference>
<comment type="subunit">
    <text evidence="3">Forms a complex with KhpB.</text>
</comment>
<dbReference type="GO" id="GO:0009252">
    <property type="term" value="P:peptidoglycan biosynthetic process"/>
    <property type="evidence" value="ECO:0007669"/>
    <property type="project" value="UniProtKB-UniRule"/>
</dbReference>
<dbReference type="HAMAP" id="MF_00088">
    <property type="entry name" value="KhpA"/>
    <property type="match status" value="1"/>
</dbReference>
<keyword evidence="3" id="KW-0133">Cell shape</keyword>
<dbReference type="PANTHER" id="PTHR34654:SF1">
    <property type="entry name" value="RNA-BINDING PROTEIN KHPA"/>
    <property type="match status" value="1"/>
</dbReference>
<dbReference type="CDD" id="cd22533">
    <property type="entry name" value="KH-II_YlqC-like"/>
    <property type="match status" value="1"/>
</dbReference>
<comment type="subcellular location">
    <subcellularLocation>
        <location evidence="3">Cytoplasm</location>
    </subcellularLocation>
</comment>
<dbReference type="PANTHER" id="PTHR34654">
    <property type="entry name" value="UPF0109 PROTEIN SCO5592"/>
    <property type="match status" value="1"/>
</dbReference>
<proteinExistence type="inferred from homology"/>
<organism evidence="4 5">
    <name type="scientific">candidate division WWE3 bacterium</name>
    <dbReference type="NCBI Taxonomy" id="2053526"/>
    <lineage>
        <taxon>Bacteria</taxon>
        <taxon>Katanobacteria</taxon>
    </lineage>
</organism>
<dbReference type="InterPro" id="IPR015946">
    <property type="entry name" value="KH_dom-like_a/b"/>
</dbReference>
<comment type="caution">
    <text evidence="4">The sequence shown here is derived from an EMBL/GenBank/DDBJ whole genome shotgun (WGS) entry which is preliminary data.</text>
</comment>
<gene>
    <name evidence="3" type="primary">khpA</name>
    <name evidence="4" type="ORF">KC614_01380</name>
</gene>
<dbReference type="GO" id="GO:0008360">
    <property type="term" value="P:regulation of cell shape"/>
    <property type="evidence" value="ECO:0007669"/>
    <property type="project" value="UniProtKB-KW"/>
</dbReference>
<dbReference type="SUPFAM" id="SSF54814">
    <property type="entry name" value="Prokaryotic type KH domain (KH-domain type II)"/>
    <property type="match status" value="1"/>
</dbReference>
<dbReference type="Pfam" id="PF13083">
    <property type="entry name" value="KH_KhpA-B"/>
    <property type="match status" value="1"/>
</dbReference>
<reference evidence="4" key="2">
    <citation type="journal article" date="2021" name="Microbiome">
        <title>Successional dynamics and alternative stable states in a saline activated sludge microbial community over 9 years.</title>
        <authorList>
            <person name="Wang Y."/>
            <person name="Ye J."/>
            <person name="Ju F."/>
            <person name="Liu L."/>
            <person name="Boyd J.A."/>
            <person name="Deng Y."/>
            <person name="Parks D.H."/>
            <person name="Jiang X."/>
            <person name="Yin X."/>
            <person name="Woodcroft B.J."/>
            <person name="Tyson G.W."/>
            <person name="Hugenholtz P."/>
            <person name="Polz M.F."/>
            <person name="Zhang T."/>
        </authorList>
    </citation>
    <scope>NUCLEOTIDE SEQUENCE</scope>
    <source>
        <strain evidence="4">HKST-UBA03</strain>
    </source>
</reference>
<keyword evidence="1 3" id="KW-0963">Cytoplasm</keyword>
<dbReference type="EMBL" id="JAGQKZ010000007">
    <property type="protein sequence ID" value="MCA9391840.1"/>
    <property type="molecule type" value="Genomic_DNA"/>
</dbReference>
<keyword evidence="2 3" id="KW-0694">RNA-binding</keyword>
<accession>A0A955RRS2</accession>
<evidence type="ECO:0000313" key="5">
    <source>
        <dbReference type="Proteomes" id="UP000751518"/>
    </source>
</evidence>
<dbReference type="InterPro" id="IPR009019">
    <property type="entry name" value="KH_sf_prok-type"/>
</dbReference>
<dbReference type="GO" id="GO:0071555">
    <property type="term" value="P:cell wall organization"/>
    <property type="evidence" value="ECO:0007669"/>
    <property type="project" value="UniProtKB-KW"/>
</dbReference>
<comment type="function">
    <text evidence="3">A probable RNA chaperone. Forms a complex with KhpB which binds to cellular RNA and controls its expression. Plays a role in peptidoglycan (PG) homeostasis and cell length regulation.</text>
</comment>
<reference evidence="4" key="1">
    <citation type="submission" date="2020-04" db="EMBL/GenBank/DDBJ databases">
        <authorList>
            <person name="Zhang T."/>
        </authorList>
    </citation>
    <scope>NUCLEOTIDE SEQUENCE</scope>
    <source>
        <strain evidence="4">HKST-UBA03</strain>
    </source>
</reference>
<evidence type="ECO:0000256" key="3">
    <source>
        <dbReference type="HAMAP-Rule" id="MF_00088"/>
    </source>
</evidence>
<protein>
    <recommendedName>
        <fullName evidence="3">RNA-binding protein KhpA</fullName>
    </recommendedName>
    <alternativeName>
        <fullName evidence="3">KH-domain protein A</fullName>
    </alternativeName>
</protein>
<keyword evidence="3" id="KW-0961">Cell wall biogenesis/degradation</keyword>
<name>A0A955RRS2_UNCKA</name>
<comment type="similarity">
    <text evidence="3">Belongs to the KhpA RNA-binding protein family.</text>
</comment>
<dbReference type="AlphaFoldDB" id="A0A955RRS2"/>
<keyword evidence="3" id="KW-0143">Chaperone</keyword>
<dbReference type="Proteomes" id="UP000751518">
    <property type="component" value="Unassembled WGS sequence"/>
</dbReference>
<dbReference type="InterPro" id="IPR020627">
    <property type="entry name" value="KhpA"/>
</dbReference>